<evidence type="ECO:0000256" key="5">
    <source>
        <dbReference type="SAM" id="Phobius"/>
    </source>
</evidence>
<evidence type="ECO:0000313" key="7">
    <source>
        <dbReference type="EMBL" id="OXT02931.1"/>
    </source>
</evidence>
<evidence type="ECO:0000256" key="1">
    <source>
        <dbReference type="ARBA" id="ARBA00004370"/>
    </source>
</evidence>
<dbReference type="EMBL" id="NBYO01000001">
    <property type="protein sequence ID" value="OXT02931.1"/>
    <property type="molecule type" value="Genomic_DNA"/>
</dbReference>
<name>A0A231V4I3_9HYPH</name>
<comment type="similarity">
    <text evidence="2">Belongs to the Tim44 family.</text>
</comment>
<keyword evidence="5" id="KW-0812">Transmembrane</keyword>
<dbReference type="InterPro" id="IPR007379">
    <property type="entry name" value="Tim44-like_dom"/>
</dbReference>
<comment type="caution">
    <text evidence="7">The sequence shown here is derived from an EMBL/GenBank/DDBJ whole genome shotgun (WGS) entry which is preliminary data.</text>
</comment>
<dbReference type="SMART" id="SM00978">
    <property type="entry name" value="Tim44"/>
    <property type="match status" value="1"/>
</dbReference>
<dbReference type="InterPro" id="IPR032710">
    <property type="entry name" value="NTF2-like_dom_sf"/>
</dbReference>
<evidence type="ECO:0000256" key="2">
    <source>
        <dbReference type="ARBA" id="ARBA00009597"/>
    </source>
</evidence>
<keyword evidence="5" id="KW-1133">Transmembrane helix</keyword>
<dbReference type="Proteomes" id="UP000215405">
    <property type="component" value="Unassembled WGS sequence"/>
</dbReference>
<accession>A0A231V4I3</accession>
<dbReference type="SUPFAM" id="SSF54427">
    <property type="entry name" value="NTF2-like"/>
    <property type="match status" value="1"/>
</dbReference>
<dbReference type="Gene3D" id="3.10.450.240">
    <property type="match status" value="1"/>
</dbReference>
<proteinExistence type="inferred from homology"/>
<dbReference type="GO" id="GO:0030150">
    <property type="term" value="P:protein import into mitochondrial matrix"/>
    <property type="evidence" value="ECO:0007669"/>
    <property type="project" value="TreeGrafter"/>
</dbReference>
<sequence length="234" mass="25805">MEFVDLSTLFFLVLAVVIAFQLRSVLGRRTGRERPPTDVFRTPEDGRDDKVVALPRRDGQPVPEITEDDTEERLRQADQVAPADTPANEGLKAIVRADPSFEPRRFVDGARAAHEMIVQAFAEGDRKTLQSLLSPEVMADFEAALAEREKAGHTVESTYVGLEKADIRSAGLSGREASVSLRFVSQMITATYDEARTLVDGDPEQVTEGVDVWTFARNVDSSDPNWLLIATGES</sequence>
<feature type="transmembrane region" description="Helical" evidence="5">
    <location>
        <begin position="6"/>
        <end position="26"/>
    </location>
</feature>
<dbReference type="AlphaFoldDB" id="A0A231V4I3"/>
<reference evidence="8" key="1">
    <citation type="journal article" date="2017" name="Int. J. Syst. Evol. Microbiol.">
        <title>Notoacmeibacter marinus gen. nov., sp. nov., isolated from the gut of a limpet and proposal of Notoacmeibacteraceae fam. nov. in the order Rhizobiales of the class Alphaproteobacteria.</title>
        <authorList>
            <person name="Huang Z."/>
            <person name="Guo F."/>
            <person name="Lai Q."/>
        </authorList>
    </citation>
    <scope>NUCLEOTIDE SEQUENCE [LARGE SCALE GENOMIC DNA]</scope>
    <source>
        <strain evidence="8">XMTR2A4</strain>
    </source>
</reference>
<dbReference type="RefSeq" id="WP_094076887.1">
    <property type="nucleotide sequence ID" value="NZ_NBYO01000001.1"/>
</dbReference>
<dbReference type="GO" id="GO:0051087">
    <property type="term" value="F:protein-folding chaperone binding"/>
    <property type="evidence" value="ECO:0007669"/>
    <property type="project" value="TreeGrafter"/>
</dbReference>
<dbReference type="PIRSF" id="PIRSF031890">
    <property type="entry name" value="UCP031890_transporter_Tim44"/>
    <property type="match status" value="1"/>
</dbReference>
<evidence type="ECO:0000256" key="4">
    <source>
        <dbReference type="ARBA" id="ARBA00023136"/>
    </source>
</evidence>
<dbReference type="PANTHER" id="PTHR10721:SF1">
    <property type="entry name" value="MITOCHONDRIAL IMPORT INNER MEMBRANE TRANSLOCASE SUBUNIT TIM44"/>
    <property type="match status" value="1"/>
</dbReference>
<evidence type="ECO:0000256" key="3">
    <source>
        <dbReference type="ARBA" id="ARBA00022946"/>
    </source>
</evidence>
<evidence type="ECO:0000259" key="6">
    <source>
        <dbReference type="SMART" id="SM00978"/>
    </source>
</evidence>
<dbReference type="GO" id="GO:0016020">
    <property type="term" value="C:membrane"/>
    <property type="evidence" value="ECO:0007669"/>
    <property type="project" value="UniProtKB-SubCell"/>
</dbReference>
<comment type="subcellular location">
    <subcellularLocation>
        <location evidence="1">Membrane</location>
    </subcellularLocation>
</comment>
<dbReference type="PANTHER" id="PTHR10721">
    <property type="entry name" value="MITOCHONDRIAL IMPORT INNER MEMBRANE TRANSLOCASE SUBUNIT TIM44"/>
    <property type="match status" value="1"/>
</dbReference>
<protein>
    <submittedName>
        <fullName evidence="7">Calcium-binding protein</fullName>
    </submittedName>
</protein>
<organism evidence="7 8">
    <name type="scientific">Notoacmeibacter marinus</name>
    <dbReference type="NCBI Taxonomy" id="1876515"/>
    <lineage>
        <taxon>Bacteria</taxon>
        <taxon>Pseudomonadati</taxon>
        <taxon>Pseudomonadota</taxon>
        <taxon>Alphaproteobacteria</taxon>
        <taxon>Hyphomicrobiales</taxon>
        <taxon>Notoacmeibacteraceae</taxon>
        <taxon>Notoacmeibacter</taxon>
    </lineage>
</organism>
<dbReference type="Pfam" id="PF04280">
    <property type="entry name" value="Tim44"/>
    <property type="match status" value="1"/>
</dbReference>
<keyword evidence="3" id="KW-0809">Transit peptide</keyword>
<dbReference type="InterPro" id="IPR039544">
    <property type="entry name" value="Tim44-like"/>
</dbReference>
<dbReference type="InterPro" id="IPR016985">
    <property type="entry name" value="UCP031890_Tim44-rel"/>
</dbReference>
<evidence type="ECO:0000313" key="8">
    <source>
        <dbReference type="Proteomes" id="UP000215405"/>
    </source>
</evidence>
<keyword evidence="4 5" id="KW-0472">Membrane</keyword>
<gene>
    <name evidence="7" type="ORF">B7H23_04835</name>
</gene>
<dbReference type="NCBIfam" id="NF033779">
    <property type="entry name" value="Tim44_TimA_adap"/>
    <property type="match status" value="1"/>
</dbReference>
<keyword evidence="8" id="KW-1185">Reference proteome</keyword>
<feature type="domain" description="Tim44-like" evidence="6">
    <location>
        <begin position="87"/>
        <end position="233"/>
    </location>
</feature>